<reference evidence="1" key="1">
    <citation type="submission" date="2020-05" db="UniProtKB">
        <authorList>
            <consortium name="EnsemblMetazoa"/>
        </authorList>
    </citation>
    <scope>IDENTIFICATION</scope>
    <source>
        <strain evidence="1">TTRI</strain>
    </source>
</reference>
<evidence type="ECO:0008006" key="3">
    <source>
        <dbReference type="Google" id="ProtNLM"/>
    </source>
</evidence>
<evidence type="ECO:0000313" key="2">
    <source>
        <dbReference type="Proteomes" id="UP000078200"/>
    </source>
</evidence>
<dbReference type="EnsemblMetazoa" id="GAUT048886-RA">
    <property type="protein sequence ID" value="GAUT048886-PA"/>
    <property type="gene ID" value="GAUT048886"/>
</dbReference>
<dbReference type="VEuPathDB" id="VectorBase:GAUT048886"/>
<name>A0A1A9VVC5_GLOAU</name>
<dbReference type="Proteomes" id="UP000078200">
    <property type="component" value="Unassembled WGS sequence"/>
</dbReference>
<protein>
    <recommendedName>
        <fullName evidence="3">Cystatin domain-containing protein</fullName>
    </recommendedName>
</protein>
<accession>A0A1A9VVC5</accession>
<organism evidence="1 2">
    <name type="scientific">Glossina austeni</name>
    <name type="common">Savannah tsetse fly</name>
    <dbReference type="NCBI Taxonomy" id="7395"/>
    <lineage>
        <taxon>Eukaryota</taxon>
        <taxon>Metazoa</taxon>
        <taxon>Ecdysozoa</taxon>
        <taxon>Arthropoda</taxon>
        <taxon>Hexapoda</taxon>
        <taxon>Insecta</taxon>
        <taxon>Pterygota</taxon>
        <taxon>Neoptera</taxon>
        <taxon>Endopterygota</taxon>
        <taxon>Diptera</taxon>
        <taxon>Brachycera</taxon>
        <taxon>Muscomorpha</taxon>
        <taxon>Hippoboscoidea</taxon>
        <taxon>Glossinidae</taxon>
        <taxon>Glossina</taxon>
    </lineage>
</organism>
<keyword evidence="2" id="KW-1185">Reference proteome</keyword>
<dbReference type="SUPFAM" id="SSF54403">
    <property type="entry name" value="Cystatin/monellin"/>
    <property type="match status" value="1"/>
</dbReference>
<dbReference type="AlphaFoldDB" id="A0A1A9VVC5"/>
<evidence type="ECO:0000313" key="1">
    <source>
        <dbReference type="EnsemblMetazoa" id="GAUT048886-PA"/>
    </source>
</evidence>
<proteinExistence type="predicted"/>
<dbReference type="InterPro" id="IPR046350">
    <property type="entry name" value="Cystatin_sf"/>
</dbReference>
<sequence>MAMAMAMAVVHGNPALKARNHRSMDSIAAIESVVMAEKELKNSLDKIAASTGPKYRVARINTAHTTAGKGTLTKYDAELIDERNRIKQCNITIWSRPWLENGVEVTFECDGEEVMVRKHDA</sequence>
<dbReference type="Gene3D" id="3.10.450.10">
    <property type="match status" value="1"/>
</dbReference>